<dbReference type="AlphaFoldDB" id="A0AAN7JH24"/>
<dbReference type="Pfam" id="PF00651">
    <property type="entry name" value="BTB"/>
    <property type="match status" value="1"/>
</dbReference>
<dbReference type="Proteomes" id="UP001345219">
    <property type="component" value="Chromosome 1"/>
</dbReference>
<keyword evidence="4" id="KW-0175">Coiled coil</keyword>
<evidence type="ECO:0000259" key="5">
    <source>
        <dbReference type="PROSITE" id="PS50097"/>
    </source>
</evidence>
<dbReference type="InterPro" id="IPR000210">
    <property type="entry name" value="BTB/POZ_dom"/>
</dbReference>
<comment type="caution">
    <text evidence="7">The sequence shown here is derived from an EMBL/GenBank/DDBJ whole genome shotgun (WGS) entry which is preliminary data.</text>
</comment>
<dbReference type="PROSITE" id="PS50097">
    <property type="entry name" value="BTB"/>
    <property type="match status" value="1"/>
</dbReference>
<evidence type="ECO:0000256" key="2">
    <source>
        <dbReference type="ARBA" id="ARBA00022786"/>
    </source>
</evidence>
<dbReference type="PROSITE" id="PS51649">
    <property type="entry name" value="NPH3"/>
    <property type="match status" value="1"/>
</dbReference>
<evidence type="ECO:0000259" key="6">
    <source>
        <dbReference type="PROSITE" id="PS51649"/>
    </source>
</evidence>
<accession>A0AAN7JH24</accession>
<evidence type="ECO:0008006" key="9">
    <source>
        <dbReference type="Google" id="ProtNLM"/>
    </source>
</evidence>
<dbReference type="InterPro" id="IPR011333">
    <property type="entry name" value="SKP1/BTB/POZ_sf"/>
</dbReference>
<keyword evidence="8" id="KW-1185">Reference proteome</keyword>
<protein>
    <recommendedName>
        <fullName evidence="9">Phototropic-responsive NPH3 family protein</fullName>
    </recommendedName>
</protein>
<proteinExistence type="inferred from homology"/>
<evidence type="ECO:0000256" key="3">
    <source>
        <dbReference type="PROSITE-ProRule" id="PRU00982"/>
    </source>
</evidence>
<feature type="coiled-coil region" evidence="4">
    <location>
        <begin position="513"/>
        <end position="540"/>
    </location>
</feature>
<sequence>MASMKLGSKSEVFLLDGYTWYCSTGLPSDVIIEIEDTSFHLHKYPLLSRSGLLANLIREHSEEDGQQKCTIHLDDIPGGAKAFLLAAKFCYEVKIELNAANVVSLRCAAEYLQMTEDYIESNLISQTEHVLDEVLSNWSDTIQALESCEEVLPETDELHIVSRCIASLASKASSYDQALLGSPSSGPFWNGIGEELKPESMNDGWWYEDVSFLNLPLFRRLILDFGDHGIKPGKISGSIMHYARKHLSLIGRQPSNRSSDGPGLSDEERKDLLEEIVDLLPCEKGVTPTNFLLNLLRTSMMLHATESCRENLEKLIGAQLDGAVLEDLLVPNMGYSSETLYDIDCVQRILDHFMASEGEENPTAPASTLEDGRLVEGSGSLTPMTMVANLIDSYLAEVAPDVNLKLTKFQSLAVVIPDYARPQDDGLYRAIDIYLKAHPWLVDSEREELCRLMNCQKLSLEASTHAAQNERLPLRVIVQVLFFEQLRLRTSVAGWFYVSDNLENSRNPSGNLAVTRNDKIEEVRDRVSKLEEECMSMKGDLQKLAKGKGGWGLFFRKFSLKPKLRSIDPKQSMARNTKCSVPLSAKVAAIDDERDGKQDHEASELGD</sequence>
<reference evidence="7 8" key="1">
    <citation type="journal article" date="2023" name="Hortic Res">
        <title>Pangenome of water caltrop reveals structural variations and asymmetric subgenome divergence after allopolyploidization.</title>
        <authorList>
            <person name="Zhang X."/>
            <person name="Chen Y."/>
            <person name="Wang L."/>
            <person name="Yuan Y."/>
            <person name="Fang M."/>
            <person name="Shi L."/>
            <person name="Lu R."/>
            <person name="Comes H.P."/>
            <person name="Ma Y."/>
            <person name="Chen Y."/>
            <person name="Huang G."/>
            <person name="Zhou Y."/>
            <person name="Zheng Z."/>
            <person name="Qiu Y."/>
        </authorList>
    </citation>
    <scope>NUCLEOTIDE SEQUENCE [LARGE SCALE GENOMIC DNA]</scope>
    <source>
        <tissue evidence="7">Roots</tissue>
    </source>
</reference>
<evidence type="ECO:0000313" key="7">
    <source>
        <dbReference type="EMBL" id="KAK4743077.1"/>
    </source>
</evidence>
<dbReference type="Pfam" id="PF03000">
    <property type="entry name" value="NPH3"/>
    <property type="match status" value="1"/>
</dbReference>
<dbReference type="PANTHER" id="PTHR32370">
    <property type="entry name" value="OS12G0117600 PROTEIN"/>
    <property type="match status" value="1"/>
</dbReference>
<dbReference type="Gene3D" id="3.30.710.10">
    <property type="entry name" value="Potassium Channel Kv1.1, Chain A"/>
    <property type="match status" value="1"/>
</dbReference>
<evidence type="ECO:0000256" key="4">
    <source>
        <dbReference type="SAM" id="Coils"/>
    </source>
</evidence>
<name>A0AAN7JH24_9MYRT</name>
<evidence type="ECO:0000313" key="8">
    <source>
        <dbReference type="Proteomes" id="UP001345219"/>
    </source>
</evidence>
<dbReference type="SMART" id="SM00225">
    <property type="entry name" value="BTB"/>
    <property type="match status" value="1"/>
</dbReference>
<feature type="domain" description="NPH3" evidence="6">
    <location>
        <begin position="204"/>
        <end position="487"/>
    </location>
</feature>
<dbReference type="InterPro" id="IPR043454">
    <property type="entry name" value="NPH3/RPT2-like"/>
</dbReference>
<gene>
    <name evidence="7" type="ORF">SAY87_001078</name>
</gene>
<dbReference type="EMBL" id="JAXIOK010000023">
    <property type="protein sequence ID" value="KAK4743077.1"/>
    <property type="molecule type" value="Genomic_DNA"/>
</dbReference>
<dbReference type="SUPFAM" id="SSF54695">
    <property type="entry name" value="POZ domain"/>
    <property type="match status" value="1"/>
</dbReference>
<dbReference type="InterPro" id="IPR027356">
    <property type="entry name" value="NPH3_dom"/>
</dbReference>
<keyword evidence="2" id="KW-0833">Ubl conjugation pathway</keyword>
<comment type="pathway">
    <text evidence="1">Protein modification; protein ubiquitination.</text>
</comment>
<organism evidence="7 8">
    <name type="scientific">Trapa incisa</name>
    <dbReference type="NCBI Taxonomy" id="236973"/>
    <lineage>
        <taxon>Eukaryota</taxon>
        <taxon>Viridiplantae</taxon>
        <taxon>Streptophyta</taxon>
        <taxon>Embryophyta</taxon>
        <taxon>Tracheophyta</taxon>
        <taxon>Spermatophyta</taxon>
        <taxon>Magnoliopsida</taxon>
        <taxon>eudicotyledons</taxon>
        <taxon>Gunneridae</taxon>
        <taxon>Pentapetalae</taxon>
        <taxon>rosids</taxon>
        <taxon>malvids</taxon>
        <taxon>Myrtales</taxon>
        <taxon>Lythraceae</taxon>
        <taxon>Trapa</taxon>
    </lineage>
</organism>
<evidence type="ECO:0000256" key="1">
    <source>
        <dbReference type="ARBA" id="ARBA00004906"/>
    </source>
</evidence>
<feature type="domain" description="BTB" evidence="5">
    <location>
        <begin position="28"/>
        <end position="99"/>
    </location>
</feature>
<comment type="similarity">
    <text evidence="3">Belongs to the NPH3 family.</text>
</comment>